<reference evidence="8 9" key="1">
    <citation type="submission" date="2020-08" db="EMBL/GenBank/DDBJ databases">
        <title>Bridging the membrane lipid divide: bacteria of the FCB group superphylum have the potential to synthesize archaeal ether lipids.</title>
        <authorList>
            <person name="Villanueva L."/>
            <person name="Von Meijenfeldt F.A.B."/>
            <person name="Westbye A.B."/>
            <person name="Yadav S."/>
            <person name="Hopmans E.C."/>
            <person name="Dutilh B.E."/>
            <person name="Sinninghe Damste J.S."/>
        </authorList>
    </citation>
    <scope>NUCLEOTIDE SEQUENCE [LARGE SCALE GENOMIC DNA]</scope>
    <source>
        <strain evidence="8">NIOZ-UU36</strain>
    </source>
</reference>
<dbReference type="PROSITE" id="PS50109">
    <property type="entry name" value="HIS_KIN"/>
    <property type="match status" value="1"/>
</dbReference>
<dbReference type="AlphaFoldDB" id="A0A8J6NH60"/>
<dbReference type="CDD" id="cd00082">
    <property type="entry name" value="HisKA"/>
    <property type="match status" value="1"/>
</dbReference>
<dbReference type="InterPro" id="IPR003661">
    <property type="entry name" value="HisK_dim/P_dom"/>
</dbReference>
<sequence>MNIQTLLETIQDAWVHRVTHDLARGAGVRENVKKELSRFFNLLEQAVLTGDPSWIDPVLFDWSRTPTESDLADGQYSLSTMVSRANAITFEVAKERLSPEESLELLSLTSAIFSYALSKAAQYEFDTRISHATNELRSAQEKMEKLDRSKSNFISVAAHELKTPLTLIEGYSGMMKDILAVDNKNTVQLLEGIQNGVTRLHEIVDDMIDVSLIDNSLLLLNFQPLWLGQILGLLQGELQYICDTRKLNLEIASFKGSEQQIFADPERIYQALRNVLTNAIKFTPDGGKITIDGRKMPGFLEITVTDTGIGISLEDQMGIFDKFSQLGETSKHSSSKTNFKGGGPGLGLPIARGIIEAHGGNIWVESEGCDEIICPGATFHILLPDRSEATDPNVARLFNGETHPTTNDLSPQDEV</sequence>
<dbReference type="PANTHER" id="PTHR43711:SF31">
    <property type="entry name" value="HISTIDINE KINASE"/>
    <property type="match status" value="1"/>
</dbReference>
<feature type="domain" description="Histidine kinase" evidence="7">
    <location>
        <begin position="156"/>
        <end position="387"/>
    </location>
</feature>
<evidence type="ECO:0000259" key="7">
    <source>
        <dbReference type="PROSITE" id="PS50109"/>
    </source>
</evidence>
<dbReference type="Gene3D" id="1.10.287.130">
    <property type="match status" value="1"/>
</dbReference>
<comment type="caution">
    <text evidence="8">The sequence shown here is derived from an EMBL/GenBank/DDBJ whole genome shotgun (WGS) entry which is preliminary data.</text>
</comment>
<dbReference type="EC" id="2.7.13.3" evidence="2"/>
<evidence type="ECO:0000256" key="4">
    <source>
        <dbReference type="ARBA" id="ARBA00022679"/>
    </source>
</evidence>
<evidence type="ECO:0000313" key="8">
    <source>
        <dbReference type="EMBL" id="MBC8335813.1"/>
    </source>
</evidence>
<organism evidence="8 9">
    <name type="scientific">Candidatus Desulfolinea nitratireducens</name>
    <dbReference type="NCBI Taxonomy" id="2841698"/>
    <lineage>
        <taxon>Bacteria</taxon>
        <taxon>Bacillati</taxon>
        <taxon>Chloroflexota</taxon>
        <taxon>Anaerolineae</taxon>
        <taxon>Anaerolineales</taxon>
        <taxon>Anaerolineales incertae sedis</taxon>
        <taxon>Candidatus Desulfolinea</taxon>
    </lineage>
</organism>
<accession>A0A8J6NH60</accession>
<keyword evidence="3" id="KW-0597">Phosphoprotein</keyword>
<dbReference type="PRINTS" id="PR00344">
    <property type="entry name" value="BCTRLSENSOR"/>
</dbReference>
<evidence type="ECO:0000256" key="2">
    <source>
        <dbReference type="ARBA" id="ARBA00012438"/>
    </source>
</evidence>
<gene>
    <name evidence="8" type="ORF">H8E29_11130</name>
</gene>
<evidence type="ECO:0000256" key="5">
    <source>
        <dbReference type="ARBA" id="ARBA00022777"/>
    </source>
</evidence>
<dbReference type="CDD" id="cd00075">
    <property type="entry name" value="HATPase"/>
    <property type="match status" value="1"/>
</dbReference>
<name>A0A8J6NH60_9CHLR</name>
<comment type="catalytic activity">
    <reaction evidence="1">
        <text>ATP + protein L-histidine = ADP + protein N-phospho-L-histidine.</text>
        <dbReference type="EC" id="2.7.13.3"/>
    </reaction>
</comment>
<evidence type="ECO:0000256" key="1">
    <source>
        <dbReference type="ARBA" id="ARBA00000085"/>
    </source>
</evidence>
<proteinExistence type="predicted"/>
<dbReference type="InterPro" id="IPR036890">
    <property type="entry name" value="HATPase_C_sf"/>
</dbReference>
<dbReference type="SMART" id="SM00388">
    <property type="entry name" value="HisKA"/>
    <property type="match status" value="1"/>
</dbReference>
<protein>
    <recommendedName>
        <fullName evidence="2">histidine kinase</fullName>
        <ecNumber evidence="2">2.7.13.3</ecNumber>
    </recommendedName>
</protein>
<evidence type="ECO:0000256" key="3">
    <source>
        <dbReference type="ARBA" id="ARBA00022553"/>
    </source>
</evidence>
<dbReference type="SMART" id="SM00387">
    <property type="entry name" value="HATPase_c"/>
    <property type="match status" value="1"/>
</dbReference>
<dbReference type="Gene3D" id="3.30.565.10">
    <property type="entry name" value="Histidine kinase-like ATPase, C-terminal domain"/>
    <property type="match status" value="1"/>
</dbReference>
<keyword evidence="6" id="KW-0902">Two-component regulatory system</keyword>
<dbReference type="InterPro" id="IPR004358">
    <property type="entry name" value="Sig_transdc_His_kin-like_C"/>
</dbReference>
<dbReference type="SUPFAM" id="SSF47384">
    <property type="entry name" value="Homodimeric domain of signal transducing histidine kinase"/>
    <property type="match status" value="1"/>
</dbReference>
<dbReference type="InterPro" id="IPR003594">
    <property type="entry name" value="HATPase_dom"/>
</dbReference>
<dbReference type="PANTHER" id="PTHR43711">
    <property type="entry name" value="TWO-COMPONENT HISTIDINE KINASE"/>
    <property type="match status" value="1"/>
</dbReference>
<dbReference type="Pfam" id="PF02518">
    <property type="entry name" value="HATPase_c"/>
    <property type="match status" value="1"/>
</dbReference>
<keyword evidence="4" id="KW-0808">Transferase</keyword>
<evidence type="ECO:0000256" key="6">
    <source>
        <dbReference type="ARBA" id="ARBA00023012"/>
    </source>
</evidence>
<dbReference type="Pfam" id="PF00512">
    <property type="entry name" value="HisKA"/>
    <property type="match status" value="1"/>
</dbReference>
<keyword evidence="5 8" id="KW-0418">Kinase</keyword>
<dbReference type="SUPFAM" id="SSF55874">
    <property type="entry name" value="ATPase domain of HSP90 chaperone/DNA topoisomerase II/histidine kinase"/>
    <property type="match status" value="1"/>
</dbReference>
<dbReference type="Proteomes" id="UP000614469">
    <property type="component" value="Unassembled WGS sequence"/>
</dbReference>
<dbReference type="GO" id="GO:0000155">
    <property type="term" value="F:phosphorelay sensor kinase activity"/>
    <property type="evidence" value="ECO:0007669"/>
    <property type="project" value="InterPro"/>
</dbReference>
<dbReference type="InterPro" id="IPR050736">
    <property type="entry name" value="Sensor_HK_Regulatory"/>
</dbReference>
<dbReference type="InterPro" id="IPR005467">
    <property type="entry name" value="His_kinase_dom"/>
</dbReference>
<dbReference type="EMBL" id="JACNJN010000123">
    <property type="protein sequence ID" value="MBC8335813.1"/>
    <property type="molecule type" value="Genomic_DNA"/>
</dbReference>
<dbReference type="InterPro" id="IPR036097">
    <property type="entry name" value="HisK_dim/P_sf"/>
</dbReference>
<evidence type="ECO:0000313" key="9">
    <source>
        <dbReference type="Proteomes" id="UP000614469"/>
    </source>
</evidence>